<evidence type="ECO:0000313" key="2">
    <source>
        <dbReference type="Proteomes" id="UP000015523"/>
    </source>
</evidence>
<organism evidence="1 2">
    <name type="scientific">Sphingobium ummariense RL-3</name>
    <dbReference type="NCBI Taxonomy" id="1346791"/>
    <lineage>
        <taxon>Bacteria</taxon>
        <taxon>Pseudomonadati</taxon>
        <taxon>Pseudomonadota</taxon>
        <taxon>Alphaproteobacteria</taxon>
        <taxon>Sphingomonadales</taxon>
        <taxon>Sphingomonadaceae</taxon>
        <taxon>Sphingobium</taxon>
    </lineage>
</organism>
<comment type="caution">
    <text evidence="1">The sequence shown here is derived from an EMBL/GenBank/DDBJ whole genome shotgun (WGS) entry which is preliminary data.</text>
</comment>
<protein>
    <submittedName>
        <fullName evidence="1">Uncharacterized protein</fullName>
    </submittedName>
</protein>
<dbReference type="EMBL" id="AUWY01000047">
    <property type="protein sequence ID" value="EQB33212.1"/>
    <property type="molecule type" value="Genomic_DNA"/>
</dbReference>
<reference evidence="1 2" key="1">
    <citation type="journal article" date="2013" name="Genome Announc.">
        <title>Draft Genome Sequence of Sphingobium ummariense Strain RL-3, a Hexachlorocyclohexane-Degrading Bacterium.</title>
        <authorList>
            <person name="Kohli P."/>
            <person name="Dua A."/>
            <person name="Sangwan N."/>
            <person name="Oldach P."/>
            <person name="Khurana J.P."/>
            <person name="Lal R."/>
        </authorList>
    </citation>
    <scope>NUCLEOTIDE SEQUENCE [LARGE SCALE GENOMIC DNA]</scope>
    <source>
        <strain evidence="1 2">RL-3</strain>
    </source>
</reference>
<evidence type="ECO:0000313" key="1">
    <source>
        <dbReference type="EMBL" id="EQB33212.1"/>
    </source>
</evidence>
<proteinExistence type="predicted"/>
<keyword evidence="2" id="KW-1185">Reference proteome</keyword>
<sequence length="43" mass="4968">MAEQDAVARLEIERREHAVLSFDARAGGDDLALLWLLPWRYRG</sequence>
<dbReference type="STRING" id="1346791.M529_05300"/>
<name>T0J8R5_9SPHN</name>
<gene>
    <name evidence="1" type="ORF">M529_05300</name>
</gene>
<dbReference type="AlphaFoldDB" id="T0J8R5"/>
<accession>T0J8R5</accession>
<dbReference type="Proteomes" id="UP000015523">
    <property type="component" value="Unassembled WGS sequence"/>
</dbReference>